<name>A0ACC2V6E6_9TREE</name>
<sequence length="488" mass="53980">MSRPRSASSPSVPEASLARMILAPFIRTVRILRLPLPTNLPTSPKALLSPLVVHVVSALKRLDTSVDPRKTLNSLSRHQFTIWNTSVWVFLSALAVFVLYLNNSIFLKIFIPTAYIIALLIPASSQFVLPATPILSWVLLFFSAKFIPSEWRPEIHLVLLPTLESVLYGANISDILTRYTHPVLDIIAWIPYGIMHFVFPFILAAVLWVFAPKGTLQYFAKAFGFMNLFGVLVQLVFPCAAPWYEIIHGLTPADYSMSGSPGGLMRIDRIFGGTGYTNTFGNAPLVFGAFPSLHAGTSTMEALFLTYFFPKFAPFYWAYACTLYWATMYLTHHYLVDVVGGGCLALICFYYFMPKQFKDLDTGIMWDAQNESTTPRRAEDYELVDEDDAFDQAVGIARNSLGYHISSNAAGSGQTPKRAEEGKASTLTAQSDKRLRPSPSPVPDKPNANGTSSSRPEQTRTRPRAASRAASQLGDVGRPADAGKKRAD</sequence>
<proteinExistence type="predicted"/>
<evidence type="ECO:0000313" key="1">
    <source>
        <dbReference type="EMBL" id="KAJ9094929.1"/>
    </source>
</evidence>
<protein>
    <submittedName>
        <fullName evidence="1">Uncharacterized protein</fullName>
    </submittedName>
</protein>
<accession>A0ACC2V6E6</accession>
<comment type="caution">
    <text evidence="1">The sequence shown here is derived from an EMBL/GenBank/DDBJ whole genome shotgun (WGS) entry which is preliminary data.</text>
</comment>
<evidence type="ECO:0000313" key="2">
    <source>
        <dbReference type="Proteomes" id="UP001227268"/>
    </source>
</evidence>
<dbReference type="Proteomes" id="UP001227268">
    <property type="component" value="Unassembled WGS sequence"/>
</dbReference>
<organism evidence="1 2">
    <name type="scientific">Naganishia friedmannii</name>
    <dbReference type="NCBI Taxonomy" id="89922"/>
    <lineage>
        <taxon>Eukaryota</taxon>
        <taxon>Fungi</taxon>
        <taxon>Dikarya</taxon>
        <taxon>Basidiomycota</taxon>
        <taxon>Agaricomycotina</taxon>
        <taxon>Tremellomycetes</taxon>
        <taxon>Filobasidiales</taxon>
        <taxon>Filobasidiaceae</taxon>
        <taxon>Naganishia</taxon>
    </lineage>
</organism>
<gene>
    <name evidence="1" type="ORF">QFC21_005721</name>
</gene>
<keyword evidence="2" id="KW-1185">Reference proteome</keyword>
<reference evidence="1" key="1">
    <citation type="submission" date="2023-04" db="EMBL/GenBank/DDBJ databases">
        <title>Draft Genome sequencing of Naganishia species isolated from polar environments using Oxford Nanopore Technology.</title>
        <authorList>
            <person name="Leo P."/>
            <person name="Venkateswaran K."/>
        </authorList>
    </citation>
    <scope>NUCLEOTIDE SEQUENCE</scope>
    <source>
        <strain evidence="1">MNA-CCFEE 5423</strain>
    </source>
</reference>
<dbReference type="EMBL" id="JASBWT010000023">
    <property type="protein sequence ID" value="KAJ9094929.1"/>
    <property type="molecule type" value="Genomic_DNA"/>
</dbReference>